<dbReference type="VEuPathDB" id="CryptoDB:Cvel_10163"/>
<organism evidence="1">
    <name type="scientific">Chromera velia CCMP2878</name>
    <dbReference type="NCBI Taxonomy" id="1169474"/>
    <lineage>
        <taxon>Eukaryota</taxon>
        <taxon>Sar</taxon>
        <taxon>Alveolata</taxon>
        <taxon>Colpodellida</taxon>
        <taxon>Chromeraceae</taxon>
        <taxon>Chromera</taxon>
    </lineage>
</organism>
<dbReference type="SUPFAM" id="SSF48452">
    <property type="entry name" value="TPR-like"/>
    <property type="match status" value="1"/>
</dbReference>
<dbReference type="Gene3D" id="1.25.40.10">
    <property type="entry name" value="Tetratricopeptide repeat domain"/>
    <property type="match status" value="1"/>
</dbReference>
<evidence type="ECO:0000313" key="1">
    <source>
        <dbReference type="EMBL" id="CEM50742.1"/>
    </source>
</evidence>
<dbReference type="EMBL" id="CDMZ01004739">
    <property type="protein sequence ID" value="CEM50742.1"/>
    <property type="molecule type" value="Genomic_DNA"/>
</dbReference>
<reference evidence="1" key="1">
    <citation type="submission" date="2014-11" db="EMBL/GenBank/DDBJ databases">
        <authorList>
            <person name="Otto D Thomas"/>
            <person name="Naeem Raeece"/>
        </authorList>
    </citation>
    <scope>NUCLEOTIDE SEQUENCE</scope>
</reference>
<sequence>MGSQIAKLRAENERLQKEKAEKLAAASAQSLNESGVKAFKENDCAKAEGLFAEASRLQPAENTYREAVRSLPGDAWLKGEVGRLLNELGFKALSENDYAKAGKVFAEASRLQPAENGSNSVFHFVRSRSKEKEGDLEGALEEMRKALWLRPDDAWWKLEVARLESLFRGPLSRAWWNFLSAQARRALAVAEMRTQQAG</sequence>
<name>A0A0G4I1I6_9ALVE</name>
<dbReference type="InterPro" id="IPR011990">
    <property type="entry name" value="TPR-like_helical_dom_sf"/>
</dbReference>
<gene>
    <name evidence="1" type="ORF">Cvel_10163</name>
</gene>
<proteinExistence type="predicted"/>
<dbReference type="AlphaFoldDB" id="A0A0G4I1I6"/>
<protein>
    <submittedName>
        <fullName evidence="1">Uncharacterized protein</fullName>
    </submittedName>
</protein>
<accession>A0A0G4I1I6</accession>